<reference evidence="1 2" key="1">
    <citation type="journal article" date="2014" name="Agronomy (Basel)">
        <title>A Draft Genome Sequence for Ensete ventricosum, the Drought-Tolerant Tree Against Hunger.</title>
        <authorList>
            <person name="Harrison J."/>
            <person name="Moore K.A."/>
            <person name="Paszkiewicz K."/>
            <person name="Jones T."/>
            <person name="Grant M."/>
            <person name="Ambacheew D."/>
            <person name="Muzemil S."/>
            <person name="Studholme D.J."/>
        </authorList>
    </citation>
    <scope>NUCLEOTIDE SEQUENCE [LARGE SCALE GENOMIC DNA]</scope>
</reference>
<protein>
    <submittedName>
        <fullName evidence="1">Uncharacterized protein</fullName>
    </submittedName>
</protein>
<comment type="caution">
    <text evidence="1">The sequence shown here is derived from an EMBL/GenBank/DDBJ whole genome shotgun (WGS) entry which is preliminary data.</text>
</comment>
<evidence type="ECO:0000313" key="1">
    <source>
        <dbReference type="EMBL" id="RRT36123.1"/>
    </source>
</evidence>
<dbReference type="AlphaFoldDB" id="A0A426X9H0"/>
<dbReference type="EMBL" id="AMZH03024041">
    <property type="protein sequence ID" value="RRT36123.1"/>
    <property type="molecule type" value="Genomic_DNA"/>
</dbReference>
<organism evidence="1 2">
    <name type="scientific">Ensete ventricosum</name>
    <name type="common">Abyssinian banana</name>
    <name type="synonym">Musa ensete</name>
    <dbReference type="NCBI Taxonomy" id="4639"/>
    <lineage>
        <taxon>Eukaryota</taxon>
        <taxon>Viridiplantae</taxon>
        <taxon>Streptophyta</taxon>
        <taxon>Embryophyta</taxon>
        <taxon>Tracheophyta</taxon>
        <taxon>Spermatophyta</taxon>
        <taxon>Magnoliopsida</taxon>
        <taxon>Liliopsida</taxon>
        <taxon>Zingiberales</taxon>
        <taxon>Musaceae</taxon>
        <taxon>Ensete</taxon>
    </lineage>
</organism>
<gene>
    <name evidence="1" type="ORF">B296_00045903</name>
</gene>
<accession>A0A426X9H0</accession>
<sequence length="205" mass="22457">MDQMLRSLRKKGSFYSRSHHQACDPVGFIHTMMEELYEMRHQNLVLGEVHAPAAGAGLPLAVVVDGGDRGTEVVELGELPGVEVVAPHGGEHRASAELLEQHEHQAVDPGARPWILVAQRLLPFGVHAAEEHTRESYESVKGPQVIASDINPGLIDHLRGPKLAPVRDFPGAIPHAEGDASGKWIQHVPDYPSHNQWIRLPTHGQ</sequence>
<proteinExistence type="predicted"/>
<name>A0A426X9H0_ENSVE</name>
<dbReference type="Proteomes" id="UP000287651">
    <property type="component" value="Unassembled WGS sequence"/>
</dbReference>
<evidence type="ECO:0000313" key="2">
    <source>
        <dbReference type="Proteomes" id="UP000287651"/>
    </source>
</evidence>